<keyword evidence="1" id="KW-0862">Zinc</keyword>
<keyword evidence="1" id="KW-0479">Metal-binding</keyword>
<dbReference type="GO" id="GO:0008270">
    <property type="term" value="F:zinc ion binding"/>
    <property type="evidence" value="ECO:0007669"/>
    <property type="project" value="UniProtKB-KW"/>
</dbReference>
<dbReference type="PROSITE" id="PS50158">
    <property type="entry name" value="ZF_CCHC"/>
    <property type="match status" value="1"/>
</dbReference>
<feature type="compositionally biased region" description="Low complexity" evidence="2">
    <location>
        <begin position="123"/>
        <end position="133"/>
    </location>
</feature>
<dbReference type="Gene3D" id="4.10.60.10">
    <property type="entry name" value="Zinc finger, CCHC-type"/>
    <property type="match status" value="1"/>
</dbReference>
<sequence>MSPRRLKKRDVSRLVKNQVAEAIAEYKRNQTNPKNVGGSGQANVGGIIAPECLYKTFLNCKPHPFKGTKGVVRLTRWFKKIEQVFEIIECVQKKIKSSLLHALLKETRIRESNKKKWEDHQRNNNINNNDNHNFPPKCQRCQRSRHQEKDCRVRASGAGVNSLQNVTCYGCGEKEHFRNKCPKGRNMQNEGAHGRAYVMRTEDPQLNLNVVTGMFLLNDHYASILFDSGAEKSFMSTTFTPFIDIDHAALDTSYNVELADGKVDWLLNHRAVIVCYEKIVRILLSNGAIVKVQGKRPEKDLRSLSCIKSDEKVLKDIPIVRDFPKVFLNDLHGLPSIREVEFHIDIIPGALPVSKEEHEVHLKMMLELLRKEKLYAKFSKCEFWLQEVQFLGHVVNQDGIYVDPSKVDSVKNWKTPESPTQIRSFLGLMVCYRRFIKNFSKIAKPLTLLTYKYKKYEWGDKQEEASHILKEKLCNAPVLALLDEPNDFEANVVADALRRKERLKPKRVRAMSKTIHSILKTKILEAQGEASKDLKSPTGSLKGMDEQFERQDYSEVYY</sequence>
<dbReference type="GO" id="GO:0003676">
    <property type="term" value="F:nucleic acid binding"/>
    <property type="evidence" value="ECO:0007669"/>
    <property type="project" value="InterPro"/>
</dbReference>
<evidence type="ECO:0000313" key="4">
    <source>
        <dbReference type="EMBL" id="GEY68409.1"/>
    </source>
</evidence>
<dbReference type="PANTHER" id="PTHR37984:SF5">
    <property type="entry name" value="PROTEIN NYNRIN-LIKE"/>
    <property type="match status" value="1"/>
</dbReference>
<dbReference type="SUPFAM" id="SSF56672">
    <property type="entry name" value="DNA/RNA polymerases"/>
    <property type="match status" value="1"/>
</dbReference>
<feature type="domain" description="CCHC-type" evidence="3">
    <location>
        <begin position="168"/>
        <end position="183"/>
    </location>
</feature>
<dbReference type="EMBL" id="BKCJ010199985">
    <property type="protein sequence ID" value="GEY68409.1"/>
    <property type="molecule type" value="Genomic_DNA"/>
</dbReference>
<feature type="region of interest" description="Disordered" evidence="2">
    <location>
        <begin position="114"/>
        <end position="139"/>
    </location>
</feature>
<dbReference type="InterPro" id="IPR043502">
    <property type="entry name" value="DNA/RNA_pol_sf"/>
</dbReference>
<name>A0A699HS75_TANCI</name>
<keyword evidence="4" id="KW-0695">RNA-directed DNA polymerase</keyword>
<dbReference type="InterPro" id="IPR050951">
    <property type="entry name" value="Retrovirus_Pol_polyprotein"/>
</dbReference>
<dbReference type="Gene3D" id="3.30.70.270">
    <property type="match status" value="2"/>
</dbReference>
<keyword evidence="4" id="KW-0548">Nucleotidyltransferase</keyword>
<proteinExistence type="predicted"/>
<dbReference type="InterPro" id="IPR043128">
    <property type="entry name" value="Rev_trsase/Diguanyl_cyclase"/>
</dbReference>
<keyword evidence="4" id="KW-0808">Transferase</keyword>
<evidence type="ECO:0000256" key="2">
    <source>
        <dbReference type="SAM" id="MobiDB-lite"/>
    </source>
</evidence>
<dbReference type="SMART" id="SM00343">
    <property type="entry name" value="ZnF_C2HC"/>
    <property type="match status" value="2"/>
</dbReference>
<dbReference type="Pfam" id="PF08284">
    <property type="entry name" value="RVP_2"/>
    <property type="match status" value="1"/>
</dbReference>
<dbReference type="SUPFAM" id="SSF57756">
    <property type="entry name" value="Retrovirus zinc finger-like domains"/>
    <property type="match status" value="1"/>
</dbReference>
<feature type="non-terminal residue" evidence="4">
    <location>
        <position position="558"/>
    </location>
</feature>
<organism evidence="4">
    <name type="scientific">Tanacetum cinerariifolium</name>
    <name type="common">Dalmatian daisy</name>
    <name type="synonym">Chrysanthemum cinerariifolium</name>
    <dbReference type="NCBI Taxonomy" id="118510"/>
    <lineage>
        <taxon>Eukaryota</taxon>
        <taxon>Viridiplantae</taxon>
        <taxon>Streptophyta</taxon>
        <taxon>Embryophyta</taxon>
        <taxon>Tracheophyta</taxon>
        <taxon>Spermatophyta</taxon>
        <taxon>Magnoliopsida</taxon>
        <taxon>eudicotyledons</taxon>
        <taxon>Gunneridae</taxon>
        <taxon>Pentapetalae</taxon>
        <taxon>asterids</taxon>
        <taxon>campanulids</taxon>
        <taxon>Asterales</taxon>
        <taxon>Asteraceae</taxon>
        <taxon>Asteroideae</taxon>
        <taxon>Anthemideae</taxon>
        <taxon>Anthemidinae</taxon>
        <taxon>Tanacetum</taxon>
    </lineage>
</organism>
<dbReference type="PANTHER" id="PTHR37984">
    <property type="entry name" value="PROTEIN CBG26694"/>
    <property type="match status" value="1"/>
</dbReference>
<protein>
    <submittedName>
        <fullName evidence="4">Putative reverse transcriptase domain-containing protein</fullName>
    </submittedName>
</protein>
<keyword evidence="1" id="KW-0863">Zinc-finger</keyword>
<evidence type="ECO:0000256" key="1">
    <source>
        <dbReference type="PROSITE-ProRule" id="PRU00047"/>
    </source>
</evidence>
<evidence type="ECO:0000259" key="3">
    <source>
        <dbReference type="PROSITE" id="PS50158"/>
    </source>
</evidence>
<accession>A0A699HS75</accession>
<dbReference type="GO" id="GO:0003964">
    <property type="term" value="F:RNA-directed DNA polymerase activity"/>
    <property type="evidence" value="ECO:0007669"/>
    <property type="project" value="UniProtKB-KW"/>
</dbReference>
<dbReference type="InterPro" id="IPR001878">
    <property type="entry name" value="Znf_CCHC"/>
</dbReference>
<dbReference type="FunFam" id="3.30.70.270:FF:000020">
    <property type="entry name" value="Transposon Tf2-6 polyprotein-like Protein"/>
    <property type="match status" value="1"/>
</dbReference>
<reference evidence="4" key="1">
    <citation type="journal article" date="2019" name="Sci. Rep.">
        <title>Draft genome of Tanacetum cinerariifolium, the natural source of mosquito coil.</title>
        <authorList>
            <person name="Yamashiro T."/>
            <person name="Shiraishi A."/>
            <person name="Satake H."/>
            <person name="Nakayama K."/>
        </authorList>
    </citation>
    <scope>NUCLEOTIDE SEQUENCE</scope>
</reference>
<dbReference type="AlphaFoldDB" id="A0A699HS75"/>
<dbReference type="InterPro" id="IPR036875">
    <property type="entry name" value="Znf_CCHC_sf"/>
</dbReference>
<gene>
    <name evidence="4" type="ORF">Tci_440383</name>
</gene>
<comment type="caution">
    <text evidence="4">The sequence shown here is derived from an EMBL/GenBank/DDBJ whole genome shotgun (WGS) entry which is preliminary data.</text>
</comment>